<dbReference type="RefSeq" id="WP_305994482.1">
    <property type="nucleotide sequence ID" value="NZ_JAVAMP010000028.1"/>
</dbReference>
<comment type="caution">
    <text evidence="1">The sequence shown here is derived from an EMBL/GenBank/DDBJ whole genome shotgun (WGS) entry which is preliminary data.</text>
</comment>
<sequence length="143" mass="17139">MIDVQILELDEEEFENVGTYGLENPTKDDFRKFIFDLEMKHSELTTRKIEFSSFGSDLWKRSINEIDNEDRYWFGKGHSQDNDSESYANYYREFVFYVKGLSEEEIINAYNSIYFTIIWETNDGLYEETIYSVGDLIEFMDEQ</sequence>
<dbReference type="EMBL" id="JAVAMP010000028">
    <property type="protein sequence ID" value="MDP5277182.1"/>
    <property type="molecule type" value="Genomic_DNA"/>
</dbReference>
<gene>
    <name evidence="1" type="ORF">Q5Y73_24155</name>
</gene>
<proteinExistence type="predicted"/>
<name>A0ABT9J6E1_9BACL</name>
<accession>A0ABT9J6E1</accession>
<dbReference type="Proteomes" id="UP001231941">
    <property type="component" value="Unassembled WGS sequence"/>
</dbReference>
<keyword evidence="2" id="KW-1185">Reference proteome</keyword>
<reference evidence="1 2" key="1">
    <citation type="submission" date="2023-08" db="EMBL/GenBank/DDBJ databases">
        <authorList>
            <person name="Park J.-S."/>
        </authorList>
    </citation>
    <scope>NUCLEOTIDE SEQUENCE [LARGE SCALE GENOMIC DNA]</scope>
    <source>
        <strain evidence="1 2">2205SS18-9</strain>
    </source>
</reference>
<organism evidence="1 2">
    <name type="scientific">Chengkuizengella axinellae</name>
    <dbReference type="NCBI Taxonomy" id="3064388"/>
    <lineage>
        <taxon>Bacteria</taxon>
        <taxon>Bacillati</taxon>
        <taxon>Bacillota</taxon>
        <taxon>Bacilli</taxon>
        <taxon>Bacillales</taxon>
        <taxon>Paenibacillaceae</taxon>
        <taxon>Chengkuizengella</taxon>
    </lineage>
</organism>
<evidence type="ECO:0000313" key="1">
    <source>
        <dbReference type="EMBL" id="MDP5277182.1"/>
    </source>
</evidence>
<evidence type="ECO:0000313" key="2">
    <source>
        <dbReference type="Proteomes" id="UP001231941"/>
    </source>
</evidence>
<protein>
    <submittedName>
        <fullName evidence="1">Fructose-bisphosphate aldolase</fullName>
    </submittedName>
</protein>